<evidence type="ECO:0000313" key="12">
    <source>
        <dbReference type="Proteomes" id="UP001265746"/>
    </source>
</evidence>
<dbReference type="Gene3D" id="3.30.200.20">
    <property type="entry name" value="Phosphorylase Kinase, domain 1"/>
    <property type="match status" value="1"/>
</dbReference>
<dbReference type="Proteomes" id="UP001265746">
    <property type="component" value="Unassembled WGS sequence"/>
</dbReference>
<dbReference type="Pfam" id="PF00069">
    <property type="entry name" value="Pkinase"/>
    <property type="match status" value="2"/>
</dbReference>
<dbReference type="EMBL" id="JAUJFL010000007">
    <property type="protein sequence ID" value="KAK2599770.1"/>
    <property type="molecule type" value="Genomic_DNA"/>
</dbReference>
<dbReference type="InterPro" id="IPR017441">
    <property type="entry name" value="Protein_kinase_ATP_BS"/>
</dbReference>
<dbReference type="PROSITE" id="PS50011">
    <property type="entry name" value="PROTEIN_KINASE_DOM"/>
    <property type="match status" value="1"/>
</dbReference>
<evidence type="ECO:0000256" key="2">
    <source>
        <dbReference type="ARBA" id="ARBA00022527"/>
    </source>
</evidence>
<proteinExistence type="predicted"/>
<evidence type="ECO:0000256" key="9">
    <source>
        <dbReference type="PROSITE-ProRule" id="PRU10141"/>
    </source>
</evidence>
<feature type="binding site" evidence="9">
    <location>
        <position position="91"/>
    </location>
    <ligand>
        <name>ATP</name>
        <dbReference type="ChEBI" id="CHEBI:30616"/>
    </ligand>
</feature>
<name>A0AAD9S708_PHOAM</name>
<keyword evidence="4 9" id="KW-0547">Nucleotide-binding</keyword>
<evidence type="ECO:0000256" key="6">
    <source>
        <dbReference type="ARBA" id="ARBA00022840"/>
    </source>
</evidence>
<dbReference type="SMART" id="SM00220">
    <property type="entry name" value="S_TKc"/>
    <property type="match status" value="1"/>
</dbReference>
<dbReference type="PANTHER" id="PTHR47634:SF9">
    <property type="entry name" value="PROTEIN KINASE DOMAIN-CONTAINING PROTEIN-RELATED"/>
    <property type="match status" value="1"/>
</dbReference>
<dbReference type="GO" id="GO:0050684">
    <property type="term" value="P:regulation of mRNA processing"/>
    <property type="evidence" value="ECO:0007669"/>
    <property type="project" value="TreeGrafter"/>
</dbReference>
<dbReference type="GO" id="GO:0005634">
    <property type="term" value="C:nucleus"/>
    <property type="evidence" value="ECO:0007669"/>
    <property type="project" value="TreeGrafter"/>
</dbReference>
<dbReference type="InterPro" id="IPR051334">
    <property type="entry name" value="SRPK"/>
</dbReference>
<protein>
    <recommendedName>
        <fullName evidence="1">non-specific serine/threonine protein kinase</fullName>
        <ecNumber evidence="1">2.7.11.1</ecNumber>
    </recommendedName>
</protein>
<evidence type="ECO:0000256" key="7">
    <source>
        <dbReference type="ARBA" id="ARBA00047899"/>
    </source>
</evidence>
<organism evidence="11 12">
    <name type="scientific">Phomopsis amygdali</name>
    <name type="common">Fusicoccum amygdali</name>
    <dbReference type="NCBI Taxonomy" id="1214568"/>
    <lineage>
        <taxon>Eukaryota</taxon>
        <taxon>Fungi</taxon>
        <taxon>Dikarya</taxon>
        <taxon>Ascomycota</taxon>
        <taxon>Pezizomycotina</taxon>
        <taxon>Sordariomycetes</taxon>
        <taxon>Sordariomycetidae</taxon>
        <taxon>Diaporthales</taxon>
        <taxon>Diaporthaceae</taxon>
        <taxon>Diaporthe</taxon>
    </lineage>
</organism>
<evidence type="ECO:0000256" key="3">
    <source>
        <dbReference type="ARBA" id="ARBA00022679"/>
    </source>
</evidence>
<dbReference type="GO" id="GO:0005737">
    <property type="term" value="C:cytoplasm"/>
    <property type="evidence" value="ECO:0007669"/>
    <property type="project" value="TreeGrafter"/>
</dbReference>
<reference evidence="11" key="1">
    <citation type="submission" date="2023-06" db="EMBL/GenBank/DDBJ databases">
        <authorList>
            <person name="Noh H."/>
        </authorList>
    </citation>
    <scope>NUCLEOTIDE SEQUENCE</scope>
    <source>
        <strain evidence="11">DUCC20226</strain>
    </source>
</reference>
<evidence type="ECO:0000256" key="1">
    <source>
        <dbReference type="ARBA" id="ARBA00012513"/>
    </source>
</evidence>
<dbReference type="PANTHER" id="PTHR47634">
    <property type="entry name" value="PROTEIN KINASE DOMAIN-CONTAINING PROTEIN-RELATED"/>
    <property type="match status" value="1"/>
</dbReference>
<keyword evidence="6 9" id="KW-0067">ATP-binding</keyword>
<feature type="domain" description="Protein kinase" evidence="10">
    <location>
        <begin position="62"/>
        <end position="384"/>
    </location>
</feature>
<comment type="catalytic activity">
    <reaction evidence="7">
        <text>L-threonyl-[protein] + ATP = O-phospho-L-threonyl-[protein] + ADP + H(+)</text>
        <dbReference type="Rhea" id="RHEA:46608"/>
        <dbReference type="Rhea" id="RHEA-COMP:11060"/>
        <dbReference type="Rhea" id="RHEA-COMP:11605"/>
        <dbReference type="ChEBI" id="CHEBI:15378"/>
        <dbReference type="ChEBI" id="CHEBI:30013"/>
        <dbReference type="ChEBI" id="CHEBI:30616"/>
        <dbReference type="ChEBI" id="CHEBI:61977"/>
        <dbReference type="ChEBI" id="CHEBI:456216"/>
        <dbReference type="EC" id="2.7.11.1"/>
    </reaction>
</comment>
<dbReference type="AlphaFoldDB" id="A0AAD9S708"/>
<keyword evidence="5" id="KW-0418">Kinase</keyword>
<evidence type="ECO:0000313" key="11">
    <source>
        <dbReference type="EMBL" id="KAK2599770.1"/>
    </source>
</evidence>
<evidence type="ECO:0000256" key="8">
    <source>
        <dbReference type="ARBA" id="ARBA00048679"/>
    </source>
</evidence>
<keyword evidence="12" id="KW-1185">Reference proteome</keyword>
<comment type="catalytic activity">
    <reaction evidence="8">
        <text>L-seryl-[protein] + ATP = O-phospho-L-seryl-[protein] + ADP + H(+)</text>
        <dbReference type="Rhea" id="RHEA:17989"/>
        <dbReference type="Rhea" id="RHEA-COMP:9863"/>
        <dbReference type="Rhea" id="RHEA-COMP:11604"/>
        <dbReference type="ChEBI" id="CHEBI:15378"/>
        <dbReference type="ChEBI" id="CHEBI:29999"/>
        <dbReference type="ChEBI" id="CHEBI:30616"/>
        <dbReference type="ChEBI" id="CHEBI:83421"/>
        <dbReference type="ChEBI" id="CHEBI:456216"/>
        <dbReference type="EC" id="2.7.11.1"/>
    </reaction>
</comment>
<accession>A0AAD9S708</accession>
<evidence type="ECO:0000256" key="5">
    <source>
        <dbReference type="ARBA" id="ARBA00022777"/>
    </source>
</evidence>
<evidence type="ECO:0000256" key="4">
    <source>
        <dbReference type="ARBA" id="ARBA00022741"/>
    </source>
</evidence>
<dbReference type="Gene3D" id="1.10.510.10">
    <property type="entry name" value="Transferase(Phosphotransferase) domain 1"/>
    <property type="match status" value="1"/>
</dbReference>
<keyword evidence="2" id="KW-0723">Serine/threonine-protein kinase</keyword>
<dbReference type="EC" id="2.7.11.1" evidence="1"/>
<dbReference type="GO" id="GO:0000245">
    <property type="term" value="P:spliceosomal complex assembly"/>
    <property type="evidence" value="ECO:0007669"/>
    <property type="project" value="TreeGrafter"/>
</dbReference>
<dbReference type="GO" id="GO:0005524">
    <property type="term" value="F:ATP binding"/>
    <property type="evidence" value="ECO:0007669"/>
    <property type="project" value="UniProtKB-UniRule"/>
</dbReference>
<evidence type="ECO:0000259" key="10">
    <source>
        <dbReference type="PROSITE" id="PS50011"/>
    </source>
</evidence>
<dbReference type="PROSITE" id="PS00107">
    <property type="entry name" value="PROTEIN_KINASE_ATP"/>
    <property type="match status" value="1"/>
</dbReference>
<sequence>MTSIVKWAKALIRRKPLAPVNFPSSGYKLIPESQLVEEEHFDTFGAGRFYPVRIGDVYHAKYQVLGKLGFGTTSTVWLARNLQNHGHVALKVYISGTSAQDEFMIYQQINGASISHPGRRHIRTALDIFTLPSPQEAAHTSHIEHHCIVQKPMWESWKDLLQRNPSHRFTLDLLKSGLQHILLGLDYLHRECKLIHTDIKADNILQEIADDEILHSFTREELRAPSPRKLVNGHPVYKSRRFDLPRNFGAAVLSDFGAAESGTETHNHDVQPNVYRSPEVMLNADWSYPADIWNVGCMIWDLFEGEHLFCGDDPDGNEYSTCAHLAEVVTLLGPPPPDLLVRGVRSREFFSEDGNPSLVNGYAMMTFPSLKQPDLKGEKDFWKE</sequence>
<dbReference type="SUPFAM" id="SSF56112">
    <property type="entry name" value="Protein kinase-like (PK-like)"/>
    <property type="match status" value="1"/>
</dbReference>
<gene>
    <name evidence="11" type="ORF">N8I77_011496</name>
</gene>
<comment type="caution">
    <text evidence="11">The sequence shown here is derived from an EMBL/GenBank/DDBJ whole genome shotgun (WGS) entry which is preliminary data.</text>
</comment>
<keyword evidence="3" id="KW-0808">Transferase</keyword>
<dbReference type="InterPro" id="IPR000719">
    <property type="entry name" value="Prot_kinase_dom"/>
</dbReference>
<dbReference type="InterPro" id="IPR011009">
    <property type="entry name" value="Kinase-like_dom_sf"/>
</dbReference>
<dbReference type="GO" id="GO:0004674">
    <property type="term" value="F:protein serine/threonine kinase activity"/>
    <property type="evidence" value="ECO:0007669"/>
    <property type="project" value="UniProtKB-KW"/>
</dbReference>